<proteinExistence type="predicted"/>
<evidence type="ECO:0000313" key="2">
    <source>
        <dbReference type="EMBL" id="MDV2620793.1"/>
    </source>
</evidence>
<comment type="caution">
    <text evidence="3">The sequence shown here is derived from an EMBL/GenBank/DDBJ whole genome shotgun (WGS) entry which is preliminary data.</text>
</comment>
<accession>A0AAN6BFB2</accession>
<keyword evidence="1" id="KW-1133">Transmembrane helix</keyword>
<dbReference type="EMBL" id="JAWJAV010000002">
    <property type="protein sequence ID" value="MDV2620793.1"/>
    <property type="molecule type" value="Genomic_DNA"/>
</dbReference>
<dbReference type="RefSeq" id="WP_002829587.1">
    <property type="nucleotide sequence ID" value="NZ_BJMF01000001.1"/>
</dbReference>
<sequence>MKSEVLGAIIAMIFGIIWVTIGFGSAVLVGLLALIGFLLGKYGRSLLSQLISEVMSALNMDRKQS</sequence>
<dbReference type="InterPro" id="IPR018730">
    <property type="entry name" value="DUF2273"/>
</dbReference>
<organism evidence="3 4">
    <name type="scientific">Pediococcus acidilactici</name>
    <dbReference type="NCBI Taxonomy" id="1254"/>
    <lineage>
        <taxon>Bacteria</taxon>
        <taxon>Bacillati</taxon>
        <taxon>Bacillota</taxon>
        <taxon>Bacilli</taxon>
        <taxon>Lactobacillales</taxon>
        <taxon>Lactobacillaceae</taxon>
        <taxon>Pediococcus</taxon>
        <taxon>Pediococcus acidilactici group</taxon>
    </lineage>
</organism>
<keyword evidence="1" id="KW-0472">Membrane</keyword>
<reference evidence="3" key="1">
    <citation type="journal article" date="2023" name="PeerJ">
        <title>Selection and evaluation of lactic acid bacteria from chicken feces in Thailand as potential probiotics.</title>
        <authorList>
            <person name="Khurajog B."/>
            <person name="Disastra Y."/>
            <person name="Lawwyne L.D."/>
            <person name="Sirichokchatchawan W."/>
            <person name="Niyomtham W."/>
            <person name="Yindee J."/>
            <person name="Hampson D.J."/>
            <person name="Prapasarakul N."/>
        </authorList>
    </citation>
    <scope>NUCLEOTIDE SEQUENCE</scope>
    <source>
        <strain evidence="3">BF14</strain>
        <strain evidence="2">BF9</strain>
    </source>
</reference>
<evidence type="ECO:0000256" key="1">
    <source>
        <dbReference type="SAM" id="Phobius"/>
    </source>
</evidence>
<dbReference type="EMBL" id="JAWJAX010000001">
    <property type="protein sequence ID" value="MDV2910376.1"/>
    <property type="molecule type" value="Genomic_DNA"/>
</dbReference>
<dbReference type="AlphaFoldDB" id="A0AAN6BFB2"/>
<feature type="transmembrane region" description="Helical" evidence="1">
    <location>
        <begin position="6"/>
        <end position="39"/>
    </location>
</feature>
<dbReference type="KEGG" id="paci:A4V11_05830"/>
<dbReference type="GeneID" id="57366681"/>
<evidence type="ECO:0000313" key="4">
    <source>
        <dbReference type="Proteomes" id="UP001280415"/>
    </source>
</evidence>
<reference evidence="3" key="2">
    <citation type="submission" date="2023-10" db="EMBL/GenBank/DDBJ databases">
        <authorList>
            <person name="Khurajog B."/>
        </authorList>
    </citation>
    <scope>NUCLEOTIDE SEQUENCE</scope>
    <source>
        <strain evidence="3">BF14</strain>
        <strain evidence="2">BF9</strain>
    </source>
</reference>
<evidence type="ECO:0000313" key="3">
    <source>
        <dbReference type="EMBL" id="MDV2910376.1"/>
    </source>
</evidence>
<keyword evidence="1" id="KW-0812">Transmembrane</keyword>
<name>A0AAN6BFB2_PEDAC</name>
<dbReference type="Proteomes" id="UP001280415">
    <property type="component" value="Unassembled WGS sequence"/>
</dbReference>
<protein>
    <submittedName>
        <fullName evidence="3">DUF2273 domain-containing protein</fullName>
    </submittedName>
</protein>
<dbReference type="Proteomes" id="UP001280897">
    <property type="component" value="Unassembled WGS sequence"/>
</dbReference>
<gene>
    <name evidence="2" type="ORF">R0G89_03485</name>
    <name evidence="3" type="ORF">R0H03_00635</name>
</gene>
<dbReference type="Pfam" id="PF10031">
    <property type="entry name" value="DUF2273"/>
    <property type="match status" value="1"/>
</dbReference>